<evidence type="ECO:0000259" key="5">
    <source>
        <dbReference type="Pfam" id="PF00270"/>
    </source>
</evidence>
<accession>A0AAQ4DEP0</accession>
<keyword evidence="4" id="KW-0067">ATP-binding</keyword>
<evidence type="ECO:0000256" key="2">
    <source>
        <dbReference type="ARBA" id="ARBA00022801"/>
    </source>
</evidence>
<feature type="domain" description="DEAD/DEAH-box helicase" evidence="5">
    <location>
        <begin position="41"/>
        <end position="95"/>
    </location>
</feature>
<reference evidence="6 7" key="1">
    <citation type="journal article" date="2023" name="Arcadia Sci">
        <title>De novo assembly of a long-read Amblyomma americanum tick genome.</title>
        <authorList>
            <person name="Chou S."/>
            <person name="Poskanzer K.E."/>
            <person name="Rollins M."/>
            <person name="Thuy-Boun P.S."/>
        </authorList>
    </citation>
    <scope>NUCLEOTIDE SEQUENCE [LARGE SCALE GENOMIC DNA]</scope>
    <source>
        <strain evidence="6">F_SG_1</strain>
        <tissue evidence="6">Salivary glands</tissue>
    </source>
</reference>
<evidence type="ECO:0000313" key="6">
    <source>
        <dbReference type="EMBL" id="KAK8760930.1"/>
    </source>
</evidence>
<keyword evidence="3" id="KW-0347">Helicase</keyword>
<dbReference type="AlphaFoldDB" id="A0AAQ4DEP0"/>
<gene>
    <name evidence="6" type="ORF">V5799_027802</name>
</gene>
<dbReference type="EMBL" id="JARKHS020031721">
    <property type="protein sequence ID" value="KAK8760930.1"/>
    <property type="molecule type" value="Genomic_DNA"/>
</dbReference>
<organism evidence="6 7">
    <name type="scientific">Amblyomma americanum</name>
    <name type="common">Lone star tick</name>
    <dbReference type="NCBI Taxonomy" id="6943"/>
    <lineage>
        <taxon>Eukaryota</taxon>
        <taxon>Metazoa</taxon>
        <taxon>Ecdysozoa</taxon>
        <taxon>Arthropoda</taxon>
        <taxon>Chelicerata</taxon>
        <taxon>Arachnida</taxon>
        <taxon>Acari</taxon>
        <taxon>Parasitiformes</taxon>
        <taxon>Ixodida</taxon>
        <taxon>Ixodoidea</taxon>
        <taxon>Ixodidae</taxon>
        <taxon>Amblyomminae</taxon>
        <taxon>Amblyomma</taxon>
    </lineage>
</organism>
<dbReference type="GO" id="GO:0004386">
    <property type="term" value="F:helicase activity"/>
    <property type="evidence" value="ECO:0007669"/>
    <property type="project" value="UniProtKB-KW"/>
</dbReference>
<keyword evidence="2" id="KW-0378">Hydrolase</keyword>
<dbReference type="SUPFAM" id="SSF52540">
    <property type="entry name" value="P-loop containing nucleoside triphosphate hydrolases"/>
    <property type="match status" value="1"/>
</dbReference>
<evidence type="ECO:0000256" key="1">
    <source>
        <dbReference type="ARBA" id="ARBA00022741"/>
    </source>
</evidence>
<dbReference type="PANTHER" id="PTHR47960">
    <property type="entry name" value="DEAD-BOX ATP-DEPENDENT RNA HELICASE 50"/>
    <property type="match status" value="1"/>
</dbReference>
<comment type="caution">
    <text evidence="6">The sequence shown here is derived from an EMBL/GenBank/DDBJ whole genome shotgun (WGS) entry which is preliminary data.</text>
</comment>
<dbReference type="GO" id="GO:0016787">
    <property type="term" value="F:hydrolase activity"/>
    <property type="evidence" value="ECO:0007669"/>
    <property type="project" value="UniProtKB-KW"/>
</dbReference>
<dbReference type="InterPro" id="IPR027417">
    <property type="entry name" value="P-loop_NTPase"/>
</dbReference>
<keyword evidence="7" id="KW-1185">Reference proteome</keyword>
<dbReference type="GO" id="GO:0003676">
    <property type="term" value="F:nucleic acid binding"/>
    <property type="evidence" value="ECO:0007669"/>
    <property type="project" value="InterPro"/>
</dbReference>
<evidence type="ECO:0000256" key="3">
    <source>
        <dbReference type="ARBA" id="ARBA00022806"/>
    </source>
</evidence>
<dbReference type="Pfam" id="PF00270">
    <property type="entry name" value="DEAD"/>
    <property type="match status" value="1"/>
</dbReference>
<evidence type="ECO:0000313" key="7">
    <source>
        <dbReference type="Proteomes" id="UP001321473"/>
    </source>
</evidence>
<evidence type="ECO:0000256" key="4">
    <source>
        <dbReference type="ARBA" id="ARBA00022840"/>
    </source>
</evidence>
<name>A0AAQ4DEP0_AMBAM</name>
<dbReference type="GO" id="GO:0005524">
    <property type="term" value="F:ATP binding"/>
    <property type="evidence" value="ECO:0007669"/>
    <property type="project" value="UniProtKB-KW"/>
</dbReference>
<protein>
    <recommendedName>
        <fullName evidence="5">DEAD/DEAH-box helicase domain-containing protein</fullName>
    </recommendedName>
</protein>
<keyword evidence="1" id="KW-0547">Nucleotide-binding</keyword>
<dbReference type="InterPro" id="IPR011545">
    <property type="entry name" value="DEAD/DEAH_box_helicase_dom"/>
</dbReference>
<sequence>MLGRDILARAKNGTGKTGAYIIPSIDVTKDHIPAMAIVSRGVRGGTNLKNEFNRIHENVHVIIATPGRNLDLMEERVAQMDRYKVLVLGEADRLLS</sequence>
<proteinExistence type="predicted"/>
<dbReference type="Gene3D" id="3.40.50.300">
    <property type="entry name" value="P-loop containing nucleotide triphosphate hydrolases"/>
    <property type="match status" value="1"/>
</dbReference>
<dbReference type="Proteomes" id="UP001321473">
    <property type="component" value="Unassembled WGS sequence"/>
</dbReference>